<dbReference type="InterPro" id="IPR036388">
    <property type="entry name" value="WH-like_DNA-bd_sf"/>
</dbReference>
<organism evidence="5 6">
    <name type="scientific">Pontibacter toksunensis</name>
    <dbReference type="NCBI Taxonomy" id="1332631"/>
    <lineage>
        <taxon>Bacteria</taxon>
        <taxon>Pseudomonadati</taxon>
        <taxon>Bacteroidota</taxon>
        <taxon>Cytophagia</taxon>
        <taxon>Cytophagales</taxon>
        <taxon>Hymenobacteraceae</taxon>
        <taxon>Pontibacter</taxon>
    </lineage>
</organism>
<feature type="domain" description="HTH hxlR-type" evidence="4">
    <location>
        <begin position="14"/>
        <end position="112"/>
    </location>
</feature>
<evidence type="ECO:0000256" key="3">
    <source>
        <dbReference type="ARBA" id="ARBA00023163"/>
    </source>
</evidence>
<keyword evidence="6" id="KW-1185">Reference proteome</keyword>
<dbReference type="Gene3D" id="1.10.10.10">
    <property type="entry name" value="Winged helix-like DNA-binding domain superfamily/Winged helix DNA-binding domain"/>
    <property type="match status" value="1"/>
</dbReference>
<dbReference type="RefSeq" id="WP_377488247.1">
    <property type="nucleotide sequence ID" value="NZ_JBHUOX010000018.1"/>
</dbReference>
<dbReference type="Pfam" id="PF01638">
    <property type="entry name" value="HxlR"/>
    <property type="match status" value="1"/>
</dbReference>
<dbReference type="InterPro" id="IPR036390">
    <property type="entry name" value="WH_DNA-bd_sf"/>
</dbReference>
<dbReference type="Proteomes" id="UP001597641">
    <property type="component" value="Unassembled WGS sequence"/>
</dbReference>
<dbReference type="PANTHER" id="PTHR33204">
    <property type="entry name" value="TRANSCRIPTIONAL REGULATOR, MARR FAMILY"/>
    <property type="match status" value="1"/>
</dbReference>
<evidence type="ECO:0000256" key="1">
    <source>
        <dbReference type="ARBA" id="ARBA00023015"/>
    </source>
</evidence>
<reference evidence="6" key="1">
    <citation type="journal article" date="2019" name="Int. J. Syst. Evol. Microbiol.">
        <title>The Global Catalogue of Microorganisms (GCM) 10K type strain sequencing project: providing services to taxonomists for standard genome sequencing and annotation.</title>
        <authorList>
            <consortium name="The Broad Institute Genomics Platform"/>
            <consortium name="The Broad Institute Genome Sequencing Center for Infectious Disease"/>
            <person name="Wu L."/>
            <person name="Ma J."/>
        </authorList>
    </citation>
    <scope>NUCLEOTIDE SEQUENCE [LARGE SCALE GENOMIC DNA]</scope>
    <source>
        <strain evidence="6">KCTC 23984</strain>
    </source>
</reference>
<accession>A0ABW6BZQ5</accession>
<keyword evidence="1" id="KW-0805">Transcription regulation</keyword>
<keyword evidence="2" id="KW-0238">DNA-binding</keyword>
<name>A0ABW6BZQ5_9BACT</name>
<sequence>MSSYHRKIPLKEDCPMEVTLNVLSGKWKPAIISSLFRGTKRPRDFSVELPEATRRVLSQQLRELEEDGIIAKKVFEVVPPKVEYFLTDLGRTLAPVISALSSWGEAYDKSRQAS</sequence>
<evidence type="ECO:0000259" key="4">
    <source>
        <dbReference type="PROSITE" id="PS51118"/>
    </source>
</evidence>
<evidence type="ECO:0000313" key="6">
    <source>
        <dbReference type="Proteomes" id="UP001597641"/>
    </source>
</evidence>
<protein>
    <submittedName>
        <fullName evidence="5">Winged helix-turn-helix transcriptional regulator</fullName>
    </submittedName>
</protein>
<gene>
    <name evidence="5" type="ORF">ACFS7Z_19580</name>
</gene>
<evidence type="ECO:0000313" key="5">
    <source>
        <dbReference type="EMBL" id="MFD3002582.1"/>
    </source>
</evidence>
<dbReference type="EMBL" id="JBHUOX010000018">
    <property type="protein sequence ID" value="MFD3002582.1"/>
    <property type="molecule type" value="Genomic_DNA"/>
</dbReference>
<evidence type="ECO:0000256" key="2">
    <source>
        <dbReference type="ARBA" id="ARBA00023125"/>
    </source>
</evidence>
<dbReference type="SUPFAM" id="SSF46785">
    <property type="entry name" value="Winged helix' DNA-binding domain"/>
    <property type="match status" value="1"/>
</dbReference>
<keyword evidence="3" id="KW-0804">Transcription</keyword>
<proteinExistence type="predicted"/>
<dbReference type="PANTHER" id="PTHR33204:SF29">
    <property type="entry name" value="TRANSCRIPTIONAL REGULATOR"/>
    <property type="match status" value="1"/>
</dbReference>
<comment type="caution">
    <text evidence="5">The sequence shown here is derived from an EMBL/GenBank/DDBJ whole genome shotgun (WGS) entry which is preliminary data.</text>
</comment>
<dbReference type="InterPro" id="IPR002577">
    <property type="entry name" value="HTH_HxlR"/>
</dbReference>
<dbReference type="PROSITE" id="PS51118">
    <property type="entry name" value="HTH_HXLR"/>
    <property type="match status" value="1"/>
</dbReference>